<dbReference type="CDD" id="cd05141">
    <property type="entry name" value="Barstar_evA4336-like"/>
    <property type="match status" value="1"/>
</dbReference>
<proteinExistence type="inferred from homology"/>
<sequence length="138" mass="16277">MELYQSVRLVRPASVHFFPEDEMGSLFCEKNELEQEGFVLIEGRLPEISKDRELLEFIAEAMKFPDYFGKNWSALIDCMSDMEWWPAKGYVLVLYGSGKIWREKPLMIGNFVECWLVCAGRWLERKEPVPFHLVFVFD</sequence>
<dbReference type="Proteomes" id="UP000011704">
    <property type="component" value="Unassembled WGS sequence"/>
</dbReference>
<dbReference type="InParanoid" id="M1ZDD9"/>
<evidence type="ECO:0000256" key="1">
    <source>
        <dbReference type="ARBA" id="ARBA00006845"/>
    </source>
</evidence>
<evidence type="ECO:0000313" key="4">
    <source>
        <dbReference type="Proteomes" id="UP000011704"/>
    </source>
</evidence>
<comment type="similarity">
    <text evidence="1">Belongs to the barstar family.</text>
</comment>
<dbReference type="AlphaFoldDB" id="M1ZDD9"/>
<protein>
    <recommendedName>
        <fullName evidence="2">Barstar (barnase inhibitor) domain-containing protein</fullName>
    </recommendedName>
</protein>
<dbReference type="InterPro" id="IPR035905">
    <property type="entry name" value="Barstar-like_sf"/>
</dbReference>
<keyword evidence="4" id="KW-1185">Reference proteome</keyword>
<dbReference type="SUPFAM" id="SSF52038">
    <property type="entry name" value="Barstar-related"/>
    <property type="match status" value="1"/>
</dbReference>
<name>M1ZDD9_NITG3</name>
<dbReference type="Pfam" id="PF01337">
    <property type="entry name" value="Barstar"/>
    <property type="match status" value="1"/>
</dbReference>
<feature type="domain" description="Barstar (barnase inhibitor)" evidence="2">
    <location>
        <begin position="44"/>
        <end position="134"/>
    </location>
</feature>
<dbReference type="HOGENOM" id="CLU_136619_0_0_0"/>
<dbReference type="OrthoDB" id="5295683at2"/>
<gene>
    <name evidence="3" type="ORF">NITGR_710004</name>
</gene>
<dbReference type="EMBL" id="CAQJ01000079">
    <property type="protein sequence ID" value="CCQ91482.1"/>
    <property type="molecule type" value="Genomic_DNA"/>
</dbReference>
<organism evidence="3 4">
    <name type="scientific">Nitrospina gracilis (strain 3/211)</name>
    <dbReference type="NCBI Taxonomy" id="1266370"/>
    <lineage>
        <taxon>Bacteria</taxon>
        <taxon>Pseudomonadati</taxon>
        <taxon>Nitrospinota/Tectimicrobiota group</taxon>
        <taxon>Nitrospinota</taxon>
        <taxon>Nitrospinia</taxon>
        <taxon>Nitrospinales</taxon>
        <taxon>Nitrospinaceae</taxon>
        <taxon>Nitrospina</taxon>
    </lineage>
</organism>
<dbReference type="Gene3D" id="3.30.370.10">
    <property type="entry name" value="Barstar-like"/>
    <property type="match status" value="1"/>
</dbReference>
<dbReference type="InterPro" id="IPR000468">
    <property type="entry name" value="Barstar"/>
</dbReference>
<evidence type="ECO:0000259" key="2">
    <source>
        <dbReference type="Pfam" id="PF01337"/>
    </source>
</evidence>
<comment type="caution">
    <text evidence="3">The sequence shown here is derived from an EMBL/GenBank/DDBJ whole genome shotgun (WGS) entry which is preliminary data.</text>
</comment>
<accession>M1ZDD9</accession>
<reference evidence="3 4" key="1">
    <citation type="journal article" date="2013" name="Front. Microbiol.">
        <title>The genome of Nitrospina gracilis illuminates the metabolism and evolution of the major marine nitrite oxidizer.</title>
        <authorList>
            <person name="Luecker S."/>
            <person name="Nowka B."/>
            <person name="Rattei T."/>
            <person name="Spieck E."/>
            <person name="and Daims H."/>
        </authorList>
    </citation>
    <scope>NUCLEOTIDE SEQUENCE [LARGE SCALE GENOMIC DNA]</scope>
    <source>
        <strain evidence="3 4">3/211</strain>
    </source>
</reference>
<dbReference type="RefSeq" id="WP_005010224.1">
    <property type="nucleotide sequence ID" value="NZ_HG422173.1"/>
</dbReference>
<evidence type="ECO:0000313" key="3">
    <source>
        <dbReference type="EMBL" id="CCQ91482.1"/>
    </source>
</evidence>